<dbReference type="EMBL" id="VUMT01000026">
    <property type="protein sequence ID" value="MSS64714.1"/>
    <property type="molecule type" value="Genomic_DNA"/>
</dbReference>
<keyword evidence="2" id="KW-1185">Reference proteome</keyword>
<protein>
    <submittedName>
        <fullName evidence="1">Uncharacterized protein</fullName>
    </submittedName>
</protein>
<dbReference type="AlphaFoldDB" id="A0A6L5Y1B9"/>
<dbReference type="RefSeq" id="WP_154520105.1">
    <property type="nucleotide sequence ID" value="NZ_VUMT01000026.1"/>
</dbReference>
<name>A0A6L5Y1B9_9FIRM</name>
<organism evidence="1 2">
    <name type="scientific">Velocimicrobium porci</name>
    <dbReference type="NCBI Taxonomy" id="2606634"/>
    <lineage>
        <taxon>Bacteria</taxon>
        <taxon>Bacillati</taxon>
        <taxon>Bacillota</taxon>
        <taxon>Clostridia</taxon>
        <taxon>Lachnospirales</taxon>
        <taxon>Lachnospiraceae</taxon>
        <taxon>Velocimicrobium</taxon>
    </lineage>
</organism>
<gene>
    <name evidence="1" type="ORF">FYJ58_12635</name>
</gene>
<proteinExistence type="predicted"/>
<comment type="caution">
    <text evidence="1">The sequence shown here is derived from an EMBL/GenBank/DDBJ whole genome shotgun (WGS) entry which is preliminary data.</text>
</comment>
<evidence type="ECO:0000313" key="1">
    <source>
        <dbReference type="EMBL" id="MSS64714.1"/>
    </source>
</evidence>
<dbReference type="Proteomes" id="UP000482209">
    <property type="component" value="Unassembled WGS sequence"/>
</dbReference>
<reference evidence="1 2" key="1">
    <citation type="submission" date="2019-08" db="EMBL/GenBank/DDBJ databases">
        <title>In-depth cultivation of the pig gut microbiome towards novel bacterial diversity and tailored functional studies.</title>
        <authorList>
            <person name="Wylensek D."/>
            <person name="Hitch T.C.A."/>
            <person name="Clavel T."/>
        </authorList>
    </citation>
    <scope>NUCLEOTIDE SEQUENCE [LARGE SCALE GENOMIC DNA]</scope>
    <source>
        <strain evidence="1 2">WCA-693-APC-MOT-I</strain>
    </source>
</reference>
<accession>A0A6L5Y1B9</accession>
<evidence type="ECO:0000313" key="2">
    <source>
        <dbReference type="Proteomes" id="UP000482209"/>
    </source>
</evidence>
<sequence>MKKTYLLTKFFRWMSILIFVIIATLLFLRIVGQTQEQQRQEGRKQLENALHKAVMTCYITEGVYPPTVMYIEKNYGIQIDEDEYTVFYEVFADNIMPEITVLLKE</sequence>